<keyword evidence="14" id="KW-0804">Transcription</keyword>
<reference evidence="19" key="1">
    <citation type="submission" date="2023-06" db="EMBL/GenBank/DDBJ databases">
        <title>Draft genome of Marssonina rosae.</title>
        <authorList>
            <person name="Cheng Q."/>
        </authorList>
    </citation>
    <scope>NUCLEOTIDE SEQUENCE</scope>
    <source>
        <strain evidence="19">R4</strain>
    </source>
</reference>
<dbReference type="InterPro" id="IPR036396">
    <property type="entry name" value="Cyt_P450_sf"/>
</dbReference>
<comment type="similarity">
    <text evidence="4">Belongs to the WHI5/NRM1 family.</text>
</comment>
<keyword evidence="18" id="KW-0472">Membrane</keyword>
<keyword evidence="15" id="KW-0539">Nucleus</keyword>
<evidence type="ECO:0000256" key="10">
    <source>
        <dbReference type="ARBA" id="ARBA00023002"/>
    </source>
</evidence>
<keyword evidence="9 16" id="KW-0479">Metal-binding</keyword>
<evidence type="ECO:0000256" key="14">
    <source>
        <dbReference type="ARBA" id="ARBA00023163"/>
    </source>
</evidence>
<comment type="caution">
    <text evidence="19">The sequence shown here is derived from an EMBL/GenBank/DDBJ whole genome shotgun (WGS) entry which is preliminary data.</text>
</comment>
<dbReference type="AlphaFoldDB" id="A0AAD9WH07"/>
<feature type="transmembrane region" description="Helical" evidence="18">
    <location>
        <begin position="394"/>
        <end position="415"/>
    </location>
</feature>
<evidence type="ECO:0000313" key="20">
    <source>
        <dbReference type="Proteomes" id="UP001285354"/>
    </source>
</evidence>
<dbReference type="PROSITE" id="PS00086">
    <property type="entry name" value="CYTOCHROME_P450"/>
    <property type="match status" value="1"/>
</dbReference>
<organism evidence="19 20">
    <name type="scientific">Diplocarpon rosae</name>
    <dbReference type="NCBI Taxonomy" id="946125"/>
    <lineage>
        <taxon>Eukaryota</taxon>
        <taxon>Fungi</taxon>
        <taxon>Dikarya</taxon>
        <taxon>Ascomycota</taxon>
        <taxon>Pezizomycotina</taxon>
        <taxon>Leotiomycetes</taxon>
        <taxon>Helotiales</taxon>
        <taxon>Drepanopezizaceae</taxon>
        <taxon>Diplocarpon</taxon>
    </lineage>
</organism>
<dbReference type="PANTHER" id="PTHR24287">
    <property type="entry name" value="P450, PUTATIVE (EUROFUNG)-RELATED"/>
    <property type="match status" value="1"/>
</dbReference>
<dbReference type="GO" id="GO:0005634">
    <property type="term" value="C:nucleus"/>
    <property type="evidence" value="ECO:0007669"/>
    <property type="project" value="UniProtKB-SubCell"/>
</dbReference>
<dbReference type="InterPro" id="IPR047146">
    <property type="entry name" value="Cyt_P450_E_CYP52_fungi"/>
</dbReference>
<keyword evidence="12" id="KW-0805">Transcription regulation</keyword>
<proteinExistence type="inferred from homology"/>
<evidence type="ECO:0000256" key="11">
    <source>
        <dbReference type="ARBA" id="ARBA00023004"/>
    </source>
</evidence>
<dbReference type="EMBL" id="JAUBYV010000002">
    <property type="protein sequence ID" value="KAK2628894.1"/>
    <property type="molecule type" value="Genomic_DNA"/>
</dbReference>
<dbReference type="GO" id="GO:0016712">
    <property type="term" value="F:oxidoreductase activity, acting on paired donors, with incorporation or reduction of molecular oxygen, reduced flavin or flavoprotein as one donor, and incorporation of one atom of oxygen"/>
    <property type="evidence" value="ECO:0007669"/>
    <property type="project" value="InterPro"/>
</dbReference>
<keyword evidence="10" id="KW-0560">Oxidoreductase</keyword>
<evidence type="ECO:0008006" key="21">
    <source>
        <dbReference type="Google" id="ProtNLM"/>
    </source>
</evidence>
<evidence type="ECO:0000256" key="4">
    <source>
        <dbReference type="ARBA" id="ARBA00006922"/>
    </source>
</evidence>
<keyword evidence="18" id="KW-0812">Transmembrane</keyword>
<dbReference type="GO" id="GO:0005737">
    <property type="term" value="C:cytoplasm"/>
    <property type="evidence" value="ECO:0007669"/>
    <property type="project" value="UniProtKB-SubCell"/>
</dbReference>
<evidence type="ECO:0000256" key="18">
    <source>
        <dbReference type="SAM" id="Phobius"/>
    </source>
</evidence>
<dbReference type="InterPro" id="IPR002402">
    <property type="entry name" value="Cyt_P450_E_grp-II"/>
</dbReference>
<evidence type="ECO:0000256" key="13">
    <source>
        <dbReference type="ARBA" id="ARBA00023033"/>
    </source>
</evidence>
<evidence type="ECO:0000256" key="1">
    <source>
        <dbReference type="ARBA" id="ARBA00001971"/>
    </source>
</evidence>
<dbReference type="SUPFAM" id="SSF48264">
    <property type="entry name" value="Cytochrome P450"/>
    <property type="match status" value="1"/>
</dbReference>
<dbReference type="CDD" id="cd11063">
    <property type="entry name" value="CYP52"/>
    <property type="match status" value="1"/>
</dbReference>
<comment type="cofactor">
    <cofactor evidence="1 16">
        <name>heme</name>
        <dbReference type="ChEBI" id="CHEBI:30413"/>
    </cofactor>
</comment>
<dbReference type="Gene3D" id="1.10.630.10">
    <property type="entry name" value="Cytochrome P450"/>
    <property type="match status" value="1"/>
</dbReference>
<comment type="subcellular location">
    <subcellularLocation>
        <location evidence="3">Cytoplasm</location>
    </subcellularLocation>
    <subcellularLocation>
        <location evidence="2">Nucleus</location>
    </subcellularLocation>
</comment>
<dbReference type="InterPro" id="IPR013734">
    <property type="entry name" value="TF_Nrm1/Whi5"/>
</dbReference>
<evidence type="ECO:0000313" key="19">
    <source>
        <dbReference type="EMBL" id="KAK2628894.1"/>
    </source>
</evidence>
<dbReference type="InterPro" id="IPR017972">
    <property type="entry name" value="Cyt_P450_CS"/>
</dbReference>
<dbReference type="Pfam" id="PF00067">
    <property type="entry name" value="p450"/>
    <property type="match status" value="1"/>
</dbReference>
<evidence type="ECO:0000256" key="5">
    <source>
        <dbReference type="ARBA" id="ARBA00010617"/>
    </source>
</evidence>
<keyword evidence="6" id="KW-0963">Cytoplasm</keyword>
<feature type="compositionally biased region" description="Low complexity" evidence="17">
    <location>
        <begin position="213"/>
        <end position="229"/>
    </location>
</feature>
<comment type="similarity">
    <text evidence="5">Belongs to the cytochrome P450 family.</text>
</comment>
<evidence type="ECO:0000256" key="3">
    <source>
        <dbReference type="ARBA" id="ARBA00004496"/>
    </source>
</evidence>
<feature type="region of interest" description="Disordered" evidence="17">
    <location>
        <begin position="99"/>
        <end position="178"/>
    </location>
</feature>
<evidence type="ECO:0000256" key="12">
    <source>
        <dbReference type="ARBA" id="ARBA00023015"/>
    </source>
</evidence>
<dbReference type="Pfam" id="PF08528">
    <property type="entry name" value="Whi5"/>
    <property type="match status" value="1"/>
</dbReference>
<accession>A0AAD9WH07</accession>
<feature type="region of interest" description="Disordered" evidence="17">
    <location>
        <begin position="210"/>
        <end position="243"/>
    </location>
</feature>
<keyword evidence="8 16" id="KW-0349">Heme</keyword>
<dbReference type="GO" id="GO:0005506">
    <property type="term" value="F:iron ion binding"/>
    <property type="evidence" value="ECO:0007669"/>
    <property type="project" value="InterPro"/>
</dbReference>
<keyword evidence="7" id="KW-0678">Repressor</keyword>
<keyword evidence="20" id="KW-1185">Reference proteome</keyword>
<evidence type="ECO:0000256" key="8">
    <source>
        <dbReference type="ARBA" id="ARBA00022617"/>
    </source>
</evidence>
<dbReference type="Proteomes" id="UP001285354">
    <property type="component" value="Unassembled WGS sequence"/>
</dbReference>
<dbReference type="PRINTS" id="PR00464">
    <property type="entry name" value="EP450II"/>
</dbReference>
<protein>
    <recommendedName>
        <fullName evidence="21">Cytochrome P450</fullName>
    </recommendedName>
</protein>
<feature type="binding site" description="axial binding residue" evidence="16">
    <location>
        <position position="865"/>
    </location>
    <ligand>
        <name>heme</name>
        <dbReference type="ChEBI" id="CHEBI:30413"/>
    </ligand>
    <ligandPart>
        <name>Fe</name>
        <dbReference type="ChEBI" id="CHEBI:18248"/>
    </ligandPart>
</feature>
<dbReference type="InterPro" id="IPR002974">
    <property type="entry name" value="Cyt_P450_E_CYP52_ascomycetes"/>
</dbReference>
<dbReference type="PRINTS" id="PR01239">
    <property type="entry name" value="EP450IICYP52"/>
</dbReference>
<keyword evidence="18" id="KW-1133">Transmembrane helix</keyword>
<evidence type="ECO:0000256" key="16">
    <source>
        <dbReference type="PIRSR" id="PIRSR602402-1"/>
    </source>
</evidence>
<evidence type="ECO:0000256" key="6">
    <source>
        <dbReference type="ARBA" id="ARBA00022490"/>
    </source>
</evidence>
<evidence type="ECO:0000256" key="17">
    <source>
        <dbReference type="SAM" id="MobiDB-lite"/>
    </source>
</evidence>
<dbReference type="PANTHER" id="PTHR24287:SF1">
    <property type="entry name" value="P450, PUTATIVE (EUROFUNG)-RELATED"/>
    <property type="match status" value="1"/>
</dbReference>
<dbReference type="InterPro" id="IPR001128">
    <property type="entry name" value="Cyt_P450"/>
</dbReference>
<keyword evidence="11 16" id="KW-0408">Iron</keyword>
<evidence type="ECO:0000256" key="7">
    <source>
        <dbReference type="ARBA" id="ARBA00022491"/>
    </source>
</evidence>
<gene>
    <name evidence="19" type="ORF">QTJ16_001997</name>
</gene>
<name>A0AAD9WH07_9HELO</name>
<dbReference type="GO" id="GO:0020037">
    <property type="term" value="F:heme binding"/>
    <property type="evidence" value="ECO:0007669"/>
    <property type="project" value="InterPro"/>
</dbReference>
<keyword evidence="13" id="KW-0503">Monooxygenase</keyword>
<evidence type="ECO:0000256" key="2">
    <source>
        <dbReference type="ARBA" id="ARBA00004123"/>
    </source>
</evidence>
<dbReference type="PRINTS" id="PR00385">
    <property type="entry name" value="P450"/>
</dbReference>
<sequence>MSSPWKKQPEVVVDAVLKRAEVGKIGRKLKTRLALAQFKAARGWEDLTLDSIEPKVEEELKRRTPIWSGDILSDSSSSAASELRYSNSRNLMSSPLKGPAIFSDQVEPRSGRGSAYRKRGHHNTFELPSSGASSRKRFCSSPMAGRSVRGGRSSWREHTFTQSSPIKPRKQPHFTTSSGPSLSFYAGSTHLPEFHSNFAAGSDDEEHTLPAHSFMRSSPPRTPSPVRNRGGLGRRNVKNTGKEEGADLLLYLATSPSPANPTRPRMQPPSTPPSKVLALPSSMMTTPGSAGGGFFSSLNPNTPSQNFDFADFVNITPSPAQSAWPKTPRTIKTPLTVARRRLTFENPNASPNMREPDATNHAGLGMQLGGDLISPHLVCILTFNLTLPRLLLEMYLSVTLMAFWMVAAYVIYLFVSSFLRSRQQAVQARELQCEEPPFQKNRYPLGIDQIIRALAADRDKQFPVDTIKRMSDVGAITYRYSVLGNRNIFTADEKNIQAILASQFSDFDLGPTRRGNFWPLLGNGIFTQDGAGWEHSRAMMRPQFAREQVSDLEMTERHVQNMMKALDVDLGPNKWVDGVDLQVLFFRLTLDSATEFLFGESTDSQLRLLPGYEDGKDKSGGPLPADFASAFDKGQAALATRGRFGDQYYLCNPKGFQEACKTCHDFIDHFVRLALSKDLREKKLVAKGTKEKYVFLEALASETQDPIELRSQLLNILLAGRDTTASLLGWLFFSLAQDPARYAKLRDAIIEEFGTYDNPTEITFSRMKGCQYLQHCNNETLRLYPVVPINGRFANRDTTIPKGGGKDGQSKVFIPQGTTVDYSVHAMHHRKDLWGEDAEEFKPERFQGRRPGWDFLPFNGGPRICIGQQFALTESSYVTVRLIQRFDKLESLQKDPIARHNLTLTNCSGNGVKVRVHAI</sequence>
<evidence type="ECO:0000256" key="15">
    <source>
        <dbReference type="ARBA" id="ARBA00023242"/>
    </source>
</evidence>
<evidence type="ECO:0000256" key="9">
    <source>
        <dbReference type="ARBA" id="ARBA00022723"/>
    </source>
</evidence>